<evidence type="ECO:0000256" key="4">
    <source>
        <dbReference type="ARBA" id="ARBA00023163"/>
    </source>
</evidence>
<dbReference type="NCBIfam" id="NF008352">
    <property type="entry name" value="PRK11139.1"/>
    <property type="match status" value="1"/>
</dbReference>
<dbReference type="RefSeq" id="WP_301814844.1">
    <property type="nucleotide sequence ID" value="NZ_JAUJZH010000030.1"/>
</dbReference>
<dbReference type="Gene3D" id="1.10.10.10">
    <property type="entry name" value="Winged helix-like DNA-binding domain superfamily/Winged helix DNA-binding domain"/>
    <property type="match status" value="1"/>
</dbReference>
<proteinExistence type="inferred from homology"/>
<comment type="similarity">
    <text evidence="1">Belongs to the LysR transcriptional regulatory family.</text>
</comment>
<sequence>MERLPPLNALRAFEVAARHLSVTLAADELCVTPGAVSRKIRELEEFVDTPLFVRGHQQIALTAEGADYFKSISRLFTEVREATSRLGRRSQRQQLKIRAYSTFSTRWLIPRLSDFHDRYPEIEVSLTSSLEEVDFDRDEIDCAIRLGEGTWRGANSYWLVPNVICPVMSPKLPRADAPLNAPEDLGRYTLLHSLARIDDWGDWLRSVGETGIDPLGGATFQISSMAYAAAIRGQGIAMAQLFLIEDELRSGELVKVFDRGLERGRFTYYLLTPSDRPEKPQVTAFREWILARVIGSDDASA</sequence>
<protein>
    <submittedName>
        <fullName evidence="6">Transcriptional regulator GcvA</fullName>
    </submittedName>
</protein>
<dbReference type="Gene3D" id="3.40.190.10">
    <property type="entry name" value="Periplasmic binding protein-like II"/>
    <property type="match status" value="2"/>
</dbReference>
<name>A0ABT8SEE3_9BURK</name>
<dbReference type="Pfam" id="PF00126">
    <property type="entry name" value="HTH_1"/>
    <property type="match status" value="1"/>
</dbReference>
<accession>A0ABT8SEE3</accession>
<evidence type="ECO:0000313" key="6">
    <source>
        <dbReference type="EMBL" id="MDO1536689.1"/>
    </source>
</evidence>
<gene>
    <name evidence="6" type="primary">gcvA</name>
    <name evidence="6" type="ORF">Q2T77_30900</name>
</gene>
<feature type="domain" description="HTH lysR-type" evidence="5">
    <location>
        <begin position="5"/>
        <end position="62"/>
    </location>
</feature>
<keyword evidence="2" id="KW-0805">Transcription regulation</keyword>
<evidence type="ECO:0000313" key="7">
    <source>
        <dbReference type="Proteomes" id="UP001169027"/>
    </source>
</evidence>
<organism evidence="6 7">
    <name type="scientific">Variovorax ginsengisoli</name>
    <dbReference type="NCBI Taxonomy" id="363844"/>
    <lineage>
        <taxon>Bacteria</taxon>
        <taxon>Pseudomonadati</taxon>
        <taxon>Pseudomonadota</taxon>
        <taxon>Betaproteobacteria</taxon>
        <taxon>Burkholderiales</taxon>
        <taxon>Comamonadaceae</taxon>
        <taxon>Variovorax</taxon>
    </lineage>
</organism>
<dbReference type="InterPro" id="IPR036388">
    <property type="entry name" value="WH-like_DNA-bd_sf"/>
</dbReference>
<comment type="caution">
    <text evidence="6">The sequence shown here is derived from an EMBL/GenBank/DDBJ whole genome shotgun (WGS) entry which is preliminary data.</text>
</comment>
<dbReference type="PANTHER" id="PTHR30537">
    <property type="entry name" value="HTH-TYPE TRANSCRIPTIONAL REGULATOR"/>
    <property type="match status" value="1"/>
</dbReference>
<dbReference type="Pfam" id="PF03466">
    <property type="entry name" value="LysR_substrate"/>
    <property type="match status" value="1"/>
</dbReference>
<dbReference type="Proteomes" id="UP001169027">
    <property type="component" value="Unassembled WGS sequence"/>
</dbReference>
<reference evidence="6" key="1">
    <citation type="submission" date="2023-06" db="EMBL/GenBank/DDBJ databases">
        <authorList>
            <person name="Jiang Y."/>
            <person name="Liu Q."/>
        </authorList>
    </citation>
    <scope>NUCLEOTIDE SEQUENCE</scope>
    <source>
        <strain evidence="6">CGMCC 1.12090</strain>
    </source>
</reference>
<dbReference type="CDD" id="cd08432">
    <property type="entry name" value="PBP2_GcdR_TrpI_HvrB_AmpR_like"/>
    <property type="match status" value="1"/>
</dbReference>
<evidence type="ECO:0000256" key="3">
    <source>
        <dbReference type="ARBA" id="ARBA00023125"/>
    </source>
</evidence>
<dbReference type="InterPro" id="IPR005119">
    <property type="entry name" value="LysR_subst-bd"/>
</dbReference>
<evidence type="ECO:0000259" key="5">
    <source>
        <dbReference type="PROSITE" id="PS50931"/>
    </source>
</evidence>
<evidence type="ECO:0000256" key="1">
    <source>
        <dbReference type="ARBA" id="ARBA00009437"/>
    </source>
</evidence>
<dbReference type="PANTHER" id="PTHR30537:SF74">
    <property type="entry name" value="HTH-TYPE TRANSCRIPTIONAL REGULATOR TRPI"/>
    <property type="match status" value="1"/>
</dbReference>
<dbReference type="SUPFAM" id="SSF53850">
    <property type="entry name" value="Periplasmic binding protein-like II"/>
    <property type="match status" value="1"/>
</dbReference>
<dbReference type="InterPro" id="IPR058163">
    <property type="entry name" value="LysR-type_TF_proteobact-type"/>
</dbReference>
<keyword evidence="7" id="KW-1185">Reference proteome</keyword>
<dbReference type="EMBL" id="JAUKVY010000030">
    <property type="protein sequence ID" value="MDO1536689.1"/>
    <property type="molecule type" value="Genomic_DNA"/>
</dbReference>
<dbReference type="InterPro" id="IPR000847">
    <property type="entry name" value="LysR_HTH_N"/>
</dbReference>
<keyword evidence="3" id="KW-0238">DNA-binding</keyword>
<dbReference type="SUPFAM" id="SSF46785">
    <property type="entry name" value="Winged helix' DNA-binding domain"/>
    <property type="match status" value="1"/>
</dbReference>
<dbReference type="InterPro" id="IPR036390">
    <property type="entry name" value="WH_DNA-bd_sf"/>
</dbReference>
<dbReference type="PROSITE" id="PS50931">
    <property type="entry name" value="HTH_LYSR"/>
    <property type="match status" value="1"/>
</dbReference>
<evidence type="ECO:0000256" key="2">
    <source>
        <dbReference type="ARBA" id="ARBA00023015"/>
    </source>
</evidence>
<keyword evidence="4" id="KW-0804">Transcription</keyword>